<dbReference type="GO" id="GO:0042744">
    <property type="term" value="P:hydrogen peroxide catabolic process"/>
    <property type="evidence" value="ECO:0007669"/>
    <property type="project" value="UniProtKB-KW"/>
</dbReference>
<keyword evidence="8 12" id="KW-0408">Iron</keyword>
<dbReference type="Proteomes" id="UP000652761">
    <property type="component" value="Unassembled WGS sequence"/>
</dbReference>
<organism evidence="15 16">
    <name type="scientific">Colocasia esculenta</name>
    <name type="common">Wild taro</name>
    <name type="synonym">Arum esculentum</name>
    <dbReference type="NCBI Taxonomy" id="4460"/>
    <lineage>
        <taxon>Eukaryota</taxon>
        <taxon>Viridiplantae</taxon>
        <taxon>Streptophyta</taxon>
        <taxon>Embryophyta</taxon>
        <taxon>Tracheophyta</taxon>
        <taxon>Spermatophyta</taxon>
        <taxon>Magnoliopsida</taxon>
        <taxon>Liliopsida</taxon>
        <taxon>Araceae</taxon>
        <taxon>Aroideae</taxon>
        <taxon>Colocasieae</taxon>
        <taxon>Colocasia</taxon>
    </lineage>
</organism>
<feature type="binding site" evidence="12">
    <location>
        <position position="88"/>
    </location>
    <ligand>
        <name>Ca(2+)</name>
        <dbReference type="ChEBI" id="CHEBI:29108"/>
        <label>2</label>
    </ligand>
</feature>
<evidence type="ECO:0000256" key="9">
    <source>
        <dbReference type="ARBA" id="ARBA00023157"/>
    </source>
</evidence>
<evidence type="ECO:0000256" key="2">
    <source>
        <dbReference type="ARBA" id="ARBA00006873"/>
    </source>
</evidence>
<keyword evidence="3" id="KW-0575">Peroxidase</keyword>
<comment type="cofactor">
    <cofactor evidence="12">
        <name>Ca(2+)</name>
        <dbReference type="ChEBI" id="CHEBI:29108"/>
    </cofactor>
    <text evidence="12">Binds 2 calcium ions per subunit.</text>
</comment>
<accession>A0A843V159</accession>
<keyword evidence="9 13" id="KW-1015">Disulfide bond</keyword>
<evidence type="ECO:0000256" key="12">
    <source>
        <dbReference type="PIRSR" id="PIRSR600823-3"/>
    </source>
</evidence>
<dbReference type="InterPro" id="IPR010255">
    <property type="entry name" value="Haem_peroxidase_sf"/>
</dbReference>
<dbReference type="AlphaFoldDB" id="A0A843V159"/>
<keyword evidence="11" id="KW-0376">Hydrogen peroxide</keyword>
<evidence type="ECO:0000256" key="6">
    <source>
        <dbReference type="ARBA" id="ARBA00022837"/>
    </source>
</evidence>
<dbReference type="GO" id="GO:0046872">
    <property type="term" value="F:metal ion binding"/>
    <property type="evidence" value="ECO:0007669"/>
    <property type="project" value="UniProtKB-KW"/>
</dbReference>
<dbReference type="InterPro" id="IPR000823">
    <property type="entry name" value="Peroxidase_pln"/>
</dbReference>
<dbReference type="PANTHER" id="PTHR31517">
    <property type="match status" value="1"/>
</dbReference>
<comment type="caution">
    <text evidence="15">The sequence shown here is derived from an EMBL/GenBank/DDBJ whole genome shotgun (WGS) entry which is preliminary data.</text>
</comment>
<proteinExistence type="inferred from homology"/>
<dbReference type="PANTHER" id="PTHR31517:SF84">
    <property type="entry name" value="PEROXIDASE"/>
    <property type="match status" value="1"/>
</dbReference>
<evidence type="ECO:0000313" key="16">
    <source>
        <dbReference type="Proteomes" id="UP000652761"/>
    </source>
</evidence>
<dbReference type="OrthoDB" id="2113341at2759"/>
<evidence type="ECO:0000256" key="1">
    <source>
        <dbReference type="ARBA" id="ARBA00000189"/>
    </source>
</evidence>
<sequence length="175" mass="19020">MSTSPRQTSTPPTLSRFESFAVKNLTAEDLVTLSGAHSLGSAHCTVFTERIYPFSRDSETDPTLNPGFAALLRTACPDNTTEASVYLDLLTPKVLDNMGFGLLGSDQALTGEPRLAAAVGVYAQSSETWVANFTAAMVKLGNILELTGEEGEIRTNCRVVNTDRQYYHRLVARSR</sequence>
<dbReference type="Gene3D" id="1.10.420.10">
    <property type="entry name" value="Peroxidase, domain 2"/>
    <property type="match status" value="1"/>
</dbReference>
<dbReference type="InterPro" id="IPR019793">
    <property type="entry name" value="Peroxidases_heam-ligand_BS"/>
</dbReference>
<comment type="catalytic activity">
    <reaction evidence="1">
        <text>2 a phenolic donor + H2O2 = 2 a phenolic radical donor + 2 H2O</text>
        <dbReference type="Rhea" id="RHEA:56136"/>
        <dbReference type="ChEBI" id="CHEBI:15377"/>
        <dbReference type="ChEBI" id="CHEBI:16240"/>
        <dbReference type="ChEBI" id="CHEBI:139520"/>
        <dbReference type="ChEBI" id="CHEBI:139521"/>
        <dbReference type="EC" id="1.11.1.7"/>
    </reaction>
</comment>
<dbReference type="Gene3D" id="1.10.520.10">
    <property type="match status" value="1"/>
</dbReference>
<evidence type="ECO:0000256" key="10">
    <source>
        <dbReference type="ARBA" id="ARBA00023283"/>
    </source>
</evidence>
<keyword evidence="7" id="KW-0560">Oxidoreductase</keyword>
<evidence type="ECO:0000313" key="15">
    <source>
        <dbReference type="EMBL" id="MQL85499.1"/>
    </source>
</evidence>
<feature type="binding site" description="axial binding residue" evidence="12">
    <location>
        <position position="37"/>
    </location>
    <ligand>
        <name>heme b</name>
        <dbReference type="ChEBI" id="CHEBI:60344"/>
    </ligand>
    <ligandPart>
        <name>Fe</name>
        <dbReference type="ChEBI" id="CHEBI:18248"/>
    </ligandPart>
</feature>
<dbReference type="FunFam" id="1.10.420.10:FF:000001">
    <property type="entry name" value="Peroxidase"/>
    <property type="match status" value="1"/>
</dbReference>
<keyword evidence="4" id="KW-0349">Heme</keyword>
<feature type="disulfide bond" evidence="13">
    <location>
        <begin position="44"/>
        <end position="76"/>
    </location>
</feature>
<dbReference type="InterPro" id="IPR002016">
    <property type="entry name" value="Haem_peroxidase"/>
</dbReference>
<name>A0A843V159_COLES</name>
<keyword evidence="6 12" id="KW-0106">Calcium</keyword>
<dbReference type="EMBL" id="NMUH01000831">
    <property type="protein sequence ID" value="MQL85499.1"/>
    <property type="molecule type" value="Genomic_DNA"/>
</dbReference>
<evidence type="ECO:0000256" key="11">
    <source>
        <dbReference type="ARBA" id="ARBA00023324"/>
    </source>
</evidence>
<dbReference type="PRINTS" id="PR00461">
    <property type="entry name" value="PLPEROXIDASE"/>
</dbReference>
<dbReference type="Pfam" id="PF00141">
    <property type="entry name" value="peroxidase"/>
    <property type="match status" value="1"/>
</dbReference>
<keyword evidence="10" id="KW-0873">Pyrrolidone carboxylic acid</keyword>
<evidence type="ECO:0000259" key="14">
    <source>
        <dbReference type="PROSITE" id="PS50873"/>
    </source>
</evidence>
<protein>
    <recommendedName>
        <fullName evidence="14">Plant heme peroxidase family profile domain-containing protein</fullName>
    </recommendedName>
</protein>
<dbReference type="SUPFAM" id="SSF48113">
    <property type="entry name" value="Heme-dependent peroxidases"/>
    <property type="match status" value="1"/>
</dbReference>
<dbReference type="GO" id="GO:0020037">
    <property type="term" value="F:heme binding"/>
    <property type="evidence" value="ECO:0007669"/>
    <property type="project" value="InterPro"/>
</dbReference>
<evidence type="ECO:0000256" key="7">
    <source>
        <dbReference type="ARBA" id="ARBA00023002"/>
    </source>
</evidence>
<evidence type="ECO:0000256" key="5">
    <source>
        <dbReference type="ARBA" id="ARBA00022723"/>
    </source>
</evidence>
<dbReference type="GO" id="GO:0006979">
    <property type="term" value="P:response to oxidative stress"/>
    <property type="evidence" value="ECO:0007669"/>
    <property type="project" value="InterPro"/>
</dbReference>
<evidence type="ECO:0000256" key="8">
    <source>
        <dbReference type="ARBA" id="ARBA00023004"/>
    </source>
</evidence>
<feature type="domain" description="Plant heme peroxidase family profile" evidence="14">
    <location>
        <begin position="20"/>
        <end position="161"/>
    </location>
</feature>
<dbReference type="PRINTS" id="PR00458">
    <property type="entry name" value="PEROXIDASE"/>
</dbReference>
<evidence type="ECO:0000256" key="4">
    <source>
        <dbReference type="ARBA" id="ARBA00022617"/>
    </source>
</evidence>
<dbReference type="PROSITE" id="PS50873">
    <property type="entry name" value="PEROXIDASE_4"/>
    <property type="match status" value="1"/>
</dbReference>
<reference evidence="15" key="1">
    <citation type="submission" date="2017-07" db="EMBL/GenBank/DDBJ databases">
        <title>Taro Niue Genome Assembly and Annotation.</title>
        <authorList>
            <person name="Atibalentja N."/>
            <person name="Keating K."/>
            <person name="Fields C.J."/>
        </authorList>
    </citation>
    <scope>NUCLEOTIDE SEQUENCE</scope>
    <source>
        <strain evidence="15">Niue_2</strain>
        <tissue evidence="15">Leaf</tissue>
    </source>
</reference>
<dbReference type="PROSITE" id="PS00435">
    <property type="entry name" value="PEROXIDASE_1"/>
    <property type="match status" value="1"/>
</dbReference>
<feature type="binding site" evidence="12">
    <location>
        <position position="91"/>
    </location>
    <ligand>
        <name>Ca(2+)</name>
        <dbReference type="ChEBI" id="CHEBI:29108"/>
        <label>2</label>
    </ligand>
</feature>
<evidence type="ECO:0000256" key="3">
    <source>
        <dbReference type="ARBA" id="ARBA00022559"/>
    </source>
</evidence>
<keyword evidence="5 12" id="KW-0479">Metal-binding</keyword>
<keyword evidence="16" id="KW-1185">Reference proteome</keyword>
<dbReference type="GO" id="GO:0140825">
    <property type="term" value="F:lactoperoxidase activity"/>
    <property type="evidence" value="ECO:0007669"/>
    <property type="project" value="UniProtKB-EC"/>
</dbReference>
<feature type="binding site" evidence="12">
    <location>
        <position position="96"/>
    </location>
    <ligand>
        <name>Ca(2+)</name>
        <dbReference type="ChEBI" id="CHEBI:29108"/>
        <label>2</label>
    </ligand>
</feature>
<evidence type="ECO:0000256" key="13">
    <source>
        <dbReference type="PIRSR" id="PIRSR600823-5"/>
    </source>
</evidence>
<comment type="similarity">
    <text evidence="2">Belongs to the peroxidase family. Ascorbate peroxidase subfamily.</text>
</comment>
<comment type="cofactor">
    <cofactor evidence="12">
        <name>heme b</name>
        <dbReference type="ChEBI" id="CHEBI:60344"/>
    </cofactor>
    <text evidence="12">Binds 1 heme b (iron(II)-protoporphyrin IX) group per subunit.</text>
</comment>
<gene>
    <name evidence="15" type="ORF">Taro_018006</name>
</gene>